<dbReference type="Gene3D" id="3.55.50.30">
    <property type="match status" value="1"/>
</dbReference>
<comment type="caution">
    <text evidence="15">The sequence shown here is derived from an EMBL/GenBank/DDBJ whole genome shotgun (WGS) entry which is preliminary data.</text>
</comment>
<comment type="similarity">
    <text evidence="2 12 13">Belongs to the TonB-dependent receptor family.</text>
</comment>
<gene>
    <name evidence="15" type="primary">femA</name>
    <name evidence="15" type="ORF">GCM10007205_17090</name>
</gene>
<proteinExistence type="inferred from homology"/>
<evidence type="ECO:0000313" key="16">
    <source>
        <dbReference type="Proteomes" id="UP000620266"/>
    </source>
</evidence>
<dbReference type="EMBL" id="BMCG01000003">
    <property type="protein sequence ID" value="GGC08586.1"/>
    <property type="molecule type" value="Genomic_DNA"/>
</dbReference>
<dbReference type="Proteomes" id="UP000620266">
    <property type="component" value="Unassembled WGS sequence"/>
</dbReference>
<dbReference type="InterPro" id="IPR012910">
    <property type="entry name" value="Plug_dom"/>
</dbReference>
<feature type="domain" description="Secretin/TonB short N-terminal" evidence="14">
    <location>
        <begin position="73"/>
        <end position="124"/>
    </location>
</feature>
<name>A0A8J2UNU9_9BURK</name>
<dbReference type="Pfam" id="PF00593">
    <property type="entry name" value="TonB_dep_Rec_b-barrel"/>
    <property type="match status" value="1"/>
</dbReference>
<dbReference type="Pfam" id="PF07715">
    <property type="entry name" value="Plug"/>
    <property type="match status" value="1"/>
</dbReference>
<accession>A0A8J2UNU9</accession>
<dbReference type="PROSITE" id="PS52016">
    <property type="entry name" value="TONB_DEPENDENT_REC_3"/>
    <property type="match status" value="1"/>
</dbReference>
<dbReference type="PANTHER" id="PTHR32552">
    <property type="entry name" value="FERRICHROME IRON RECEPTOR-RELATED"/>
    <property type="match status" value="1"/>
</dbReference>
<sequence length="810" mass="88189">MKPEPSIFRRPFRLRAKPLALLIHAALSGMVLLTISGIPTPAWSQSIVERKTYDLPADALEDALNRFSRQAGITLSFDPALVQGRSAPALKGTYSLQEGLDALLRNSQLQATQAENGSFGLRVLPAATNSETTLPAVSVMAGSHADDLPPAYTGGQVARGARLGMLGNVDVMNMPFSVTAYTSELIRNQQAHSLTDVLDNTPGVSSGGPWFFDNFIIRGFEYQRSEIGFNGLYGIASVEGVQLEGIERVEVLKGPSTLLNGSSPRGTAGGSINLVPKRADDAPLNRVTANYLSDGNLGAHVDIGRRFGRDNAFGIRLNAAHRDGDSAVDHEKQRISNATLGLDYRGERLRASADVGASTQKISGARNNYFVWTPTVPEAPRGDINPYPDWSYQDKNYVFGMARAEFDLTSSWSIGGAVGMAETRRKANSPWGEIINDAGDIAFSAFGIRERNKTHSGELNTRFNLETGPVKHTVVLAATEYNSKVSAYNPTSAWGDNSNIYHPARLSEPGDMSFDGSLLPQNDVNLRSYAITNTLSMLDERLLLTLGLRHQKIDVTSYVWNTGAWQSNYNRSANTPALGLVVKPVDKLSIYVNYVEALSQGAVAPSTANNPGEVFAPFVSKQWEVGAKVDWGTFTTTLSAFEIKRPSGFLDTDNFYRLAGEQRNRGVELSMFGEAARGLRLLGGAAWTRAILTDTPGGRFNGARAFGIPTWSVKLGSEYDIRQVPGLTSIARVIYSSSMPYDAANTETIPSWTRFDLGARYAARIASHPVLFRATVENVFNRRYWDSSPAYQMVTSAAPRTYMLSASIDF</sequence>
<dbReference type="NCBIfam" id="TIGR01783">
    <property type="entry name" value="TonB-siderophor"/>
    <property type="match status" value="1"/>
</dbReference>
<keyword evidence="3 12" id="KW-0813">Transport</keyword>
<keyword evidence="4 12" id="KW-1134">Transmembrane beta strand</keyword>
<evidence type="ECO:0000256" key="5">
    <source>
        <dbReference type="ARBA" id="ARBA00022496"/>
    </source>
</evidence>
<dbReference type="Gene3D" id="2.170.130.10">
    <property type="entry name" value="TonB-dependent receptor, plug domain"/>
    <property type="match status" value="1"/>
</dbReference>
<comment type="subcellular location">
    <subcellularLocation>
        <location evidence="1 12">Cell outer membrane</location>
        <topology evidence="1 12">Multi-pass membrane protein</topology>
    </subcellularLocation>
</comment>
<organism evidence="15 16">
    <name type="scientific">Oxalicibacterium flavum</name>
    <dbReference type="NCBI Taxonomy" id="179467"/>
    <lineage>
        <taxon>Bacteria</taxon>
        <taxon>Pseudomonadati</taxon>
        <taxon>Pseudomonadota</taxon>
        <taxon>Betaproteobacteria</taxon>
        <taxon>Burkholderiales</taxon>
        <taxon>Oxalobacteraceae</taxon>
        <taxon>Oxalicibacterium</taxon>
    </lineage>
</organism>
<dbReference type="InterPro" id="IPR037066">
    <property type="entry name" value="Plug_dom_sf"/>
</dbReference>
<evidence type="ECO:0000256" key="8">
    <source>
        <dbReference type="ARBA" id="ARBA00023077"/>
    </source>
</evidence>
<dbReference type="InterPro" id="IPR011662">
    <property type="entry name" value="Secretin/TonB_short_N"/>
</dbReference>
<evidence type="ECO:0000256" key="2">
    <source>
        <dbReference type="ARBA" id="ARBA00009810"/>
    </source>
</evidence>
<keyword evidence="5" id="KW-0406">Ion transport</keyword>
<reference evidence="15" key="2">
    <citation type="submission" date="2020-09" db="EMBL/GenBank/DDBJ databases">
        <authorList>
            <person name="Sun Q."/>
            <person name="Sedlacek I."/>
        </authorList>
    </citation>
    <scope>NUCLEOTIDE SEQUENCE</scope>
    <source>
        <strain evidence="15">CCM 7086</strain>
    </source>
</reference>
<evidence type="ECO:0000256" key="1">
    <source>
        <dbReference type="ARBA" id="ARBA00004571"/>
    </source>
</evidence>
<evidence type="ECO:0000256" key="9">
    <source>
        <dbReference type="ARBA" id="ARBA00023136"/>
    </source>
</evidence>
<keyword evidence="7" id="KW-0408">Iron</keyword>
<reference evidence="15" key="1">
    <citation type="journal article" date="2014" name="Int. J. Syst. Evol. Microbiol.">
        <title>Complete genome sequence of Corynebacterium casei LMG S-19264T (=DSM 44701T), isolated from a smear-ripened cheese.</title>
        <authorList>
            <consortium name="US DOE Joint Genome Institute (JGI-PGF)"/>
            <person name="Walter F."/>
            <person name="Albersmeier A."/>
            <person name="Kalinowski J."/>
            <person name="Ruckert C."/>
        </authorList>
    </citation>
    <scope>NUCLEOTIDE SEQUENCE</scope>
    <source>
        <strain evidence="15">CCM 7086</strain>
    </source>
</reference>
<dbReference type="InterPro" id="IPR036942">
    <property type="entry name" value="Beta-barrel_TonB_sf"/>
</dbReference>
<evidence type="ECO:0000313" key="15">
    <source>
        <dbReference type="EMBL" id="GGC08586.1"/>
    </source>
</evidence>
<dbReference type="InterPro" id="IPR010105">
    <property type="entry name" value="TonB_sidphr_rcpt"/>
</dbReference>
<keyword evidence="16" id="KW-1185">Reference proteome</keyword>
<dbReference type="GO" id="GO:0015344">
    <property type="term" value="F:siderophore uptake transmembrane transporter activity"/>
    <property type="evidence" value="ECO:0007669"/>
    <property type="project" value="TreeGrafter"/>
</dbReference>
<keyword evidence="10 15" id="KW-0675">Receptor</keyword>
<evidence type="ECO:0000256" key="4">
    <source>
        <dbReference type="ARBA" id="ARBA00022452"/>
    </source>
</evidence>
<keyword evidence="11 12" id="KW-0998">Cell outer membrane</keyword>
<protein>
    <submittedName>
        <fullName evidence="15">Ferric-mycobactin receptor FemA</fullName>
    </submittedName>
</protein>
<keyword evidence="5" id="KW-0410">Iron transport</keyword>
<keyword evidence="6 12" id="KW-0812">Transmembrane</keyword>
<keyword evidence="9 12" id="KW-0472">Membrane</keyword>
<dbReference type="CDD" id="cd01347">
    <property type="entry name" value="ligand_gated_channel"/>
    <property type="match status" value="1"/>
</dbReference>
<dbReference type="InterPro" id="IPR039426">
    <property type="entry name" value="TonB-dep_rcpt-like"/>
</dbReference>
<evidence type="ECO:0000256" key="10">
    <source>
        <dbReference type="ARBA" id="ARBA00023170"/>
    </source>
</evidence>
<evidence type="ECO:0000256" key="3">
    <source>
        <dbReference type="ARBA" id="ARBA00022448"/>
    </source>
</evidence>
<evidence type="ECO:0000259" key="14">
    <source>
        <dbReference type="SMART" id="SM00965"/>
    </source>
</evidence>
<dbReference type="GO" id="GO:0038023">
    <property type="term" value="F:signaling receptor activity"/>
    <property type="evidence" value="ECO:0007669"/>
    <property type="project" value="InterPro"/>
</dbReference>
<dbReference type="Pfam" id="PF07660">
    <property type="entry name" value="STN"/>
    <property type="match status" value="1"/>
</dbReference>
<dbReference type="GO" id="GO:0015891">
    <property type="term" value="P:siderophore transport"/>
    <property type="evidence" value="ECO:0007669"/>
    <property type="project" value="InterPro"/>
</dbReference>
<keyword evidence="8 13" id="KW-0798">TonB box</keyword>
<evidence type="ECO:0000256" key="13">
    <source>
        <dbReference type="RuleBase" id="RU003357"/>
    </source>
</evidence>
<dbReference type="AlphaFoldDB" id="A0A8J2UNU9"/>
<dbReference type="RefSeq" id="WP_188395799.1">
    <property type="nucleotide sequence ID" value="NZ_BMCG01000003.1"/>
</dbReference>
<dbReference type="GO" id="GO:0009279">
    <property type="term" value="C:cell outer membrane"/>
    <property type="evidence" value="ECO:0007669"/>
    <property type="project" value="UniProtKB-SubCell"/>
</dbReference>
<dbReference type="InterPro" id="IPR000531">
    <property type="entry name" value="Beta-barrel_TonB"/>
</dbReference>
<evidence type="ECO:0000256" key="11">
    <source>
        <dbReference type="ARBA" id="ARBA00023237"/>
    </source>
</evidence>
<evidence type="ECO:0000256" key="12">
    <source>
        <dbReference type="PROSITE-ProRule" id="PRU01360"/>
    </source>
</evidence>
<dbReference type="SUPFAM" id="SSF56935">
    <property type="entry name" value="Porins"/>
    <property type="match status" value="1"/>
</dbReference>
<dbReference type="PANTHER" id="PTHR32552:SF82">
    <property type="entry name" value="FCUA PROTEIN"/>
    <property type="match status" value="1"/>
</dbReference>
<evidence type="ECO:0000256" key="6">
    <source>
        <dbReference type="ARBA" id="ARBA00022692"/>
    </source>
</evidence>
<dbReference type="Gene3D" id="2.40.170.20">
    <property type="entry name" value="TonB-dependent receptor, beta-barrel domain"/>
    <property type="match status" value="1"/>
</dbReference>
<dbReference type="SMART" id="SM00965">
    <property type="entry name" value="STN"/>
    <property type="match status" value="1"/>
</dbReference>
<evidence type="ECO:0000256" key="7">
    <source>
        <dbReference type="ARBA" id="ARBA00023004"/>
    </source>
</evidence>